<feature type="compositionally biased region" description="Polar residues" evidence="6">
    <location>
        <begin position="792"/>
        <end position="802"/>
    </location>
</feature>
<evidence type="ECO:0000256" key="6">
    <source>
        <dbReference type="SAM" id="MobiDB-lite"/>
    </source>
</evidence>
<keyword evidence="2" id="KW-0677">Repeat</keyword>
<evidence type="ECO:0000313" key="8">
    <source>
        <dbReference type="EMBL" id="KAG7175324.1"/>
    </source>
</evidence>
<evidence type="ECO:0000256" key="1">
    <source>
        <dbReference type="ARBA" id="ARBA00022723"/>
    </source>
</evidence>
<feature type="compositionally biased region" description="Polar residues" evidence="6">
    <location>
        <begin position="438"/>
        <end position="452"/>
    </location>
</feature>
<dbReference type="AlphaFoldDB" id="A0A8J5N9N0"/>
<keyword evidence="3 5" id="KW-0863">Zinc-finger</keyword>
<keyword evidence="1" id="KW-0479">Metal-binding</keyword>
<dbReference type="GO" id="GO:0043565">
    <property type="term" value="F:sequence-specific DNA binding"/>
    <property type="evidence" value="ECO:0007669"/>
    <property type="project" value="TreeGrafter"/>
</dbReference>
<dbReference type="Gene3D" id="3.30.160.60">
    <property type="entry name" value="Classic Zinc Finger"/>
    <property type="match status" value="1"/>
</dbReference>
<dbReference type="PANTHER" id="PTHR24408">
    <property type="entry name" value="ZINC FINGER PROTEIN"/>
    <property type="match status" value="1"/>
</dbReference>
<feature type="region of interest" description="Disordered" evidence="6">
    <location>
        <begin position="632"/>
        <end position="652"/>
    </location>
</feature>
<feature type="region of interest" description="Disordered" evidence="6">
    <location>
        <begin position="789"/>
        <end position="838"/>
    </location>
</feature>
<dbReference type="PROSITE" id="PS50157">
    <property type="entry name" value="ZINC_FINGER_C2H2_2"/>
    <property type="match status" value="1"/>
</dbReference>
<dbReference type="InterPro" id="IPR036236">
    <property type="entry name" value="Znf_C2H2_sf"/>
</dbReference>
<evidence type="ECO:0000256" key="5">
    <source>
        <dbReference type="PROSITE-ProRule" id="PRU00042"/>
    </source>
</evidence>
<dbReference type="GO" id="GO:0008270">
    <property type="term" value="F:zinc ion binding"/>
    <property type="evidence" value="ECO:0007669"/>
    <property type="project" value="UniProtKB-KW"/>
</dbReference>
<organism evidence="8 9">
    <name type="scientific">Homarus americanus</name>
    <name type="common">American lobster</name>
    <dbReference type="NCBI Taxonomy" id="6706"/>
    <lineage>
        <taxon>Eukaryota</taxon>
        <taxon>Metazoa</taxon>
        <taxon>Ecdysozoa</taxon>
        <taxon>Arthropoda</taxon>
        <taxon>Crustacea</taxon>
        <taxon>Multicrustacea</taxon>
        <taxon>Malacostraca</taxon>
        <taxon>Eumalacostraca</taxon>
        <taxon>Eucarida</taxon>
        <taxon>Decapoda</taxon>
        <taxon>Pleocyemata</taxon>
        <taxon>Astacidea</taxon>
        <taxon>Nephropoidea</taxon>
        <taxon>Nephropidae</taxon>
        <taxon>Homarus</taxon>
    </lineage>
</organism>
<proteinExistence type="predicted"/>
<gene>
    <name evidence="8" type="primary">Ovol3-L1</name>
    <name evidence="8" type="ORF">Hamer_G001383</name>
</gene>
<feature type="compositionally biased region" description="Acidic residues" evidence="6">
    <location>
        <begin position="810"/>
        <end position="838"/>
    </location>
</feature>
<feature type="region of interest" description="Disordered" evidence="6">
    <location>
        <begin position="434"/>
        <end position="453"/>
    </location>
</feature>
<comment type="caution">
    <text evidence="8">The sequence shown here is derived from an EMBL/GenBank/DDBJ whole genome shotgun (WGS) entry which is preliminary data.</text>
</comment>
<dbReference type="PROSITE" id="PS00028">
    <property type="entry name" value="ZINC_FINGER_C2H2_1"/>
    <property type="match status" value="1"/>
</dbReference>
<evidence type="ECO:0000313" key="9">
    <source>
        <dbReference type="Proteomes" id="UP000747542"/>
    </source>
</evidence>
<evidence type="ECO:0000256" key="2">
    <source>
        <dbReference type="ARBA" id="ARBA00022737"/>
    </source>
</evidence>
<name>A0A8J5N9N0_HOMAM</name>
<keyword evidence="9" id="KW-1185">Reference proteome</keyword>
<dbReference type="Proteomes" id="UP000747542">
    <property type="component" value="Unassembled WGS sequence"/>
</dbReference>
<dbReference type="SMART" id="SM00355">
    <property type="entry name" value="ZnF_C2H2"/>
    <property type="match status" value="3"/>
</dbReference>
<dbReference type="SUPFAM" id="SSF57667">
    <property type="entry name" value="beta-beta-alpha zinc fingers"/>
    <property type="match status" value="1"/>
</dbReference>
<evidence type="ECO:0000259" key="7">
    <source>
        <dbReference type="PROSITE" id="PS50157"/>
    </source>
</evidence>
<reference evidence="8" key="1">
    <citation type="journal article" date="2021" name="Sci. Adv.">
        <title>The American lobster genome reveals insights on longevity, neural, and immune adaptations.</title>
        <authorList>
            <person name="Polinski J.M."/>
            <person name="Zimin A.V."/>
            <person name="Clark K.F."/>
            <person name="Kohn A.B."/>
            <person name="Sadowski N."/>
            <person name="Timp W."/>
            <person name="Ptitsyn A."/>
            <person name="Khanna P."/>
            <person name="Romanova D.Y."/>
            <person name="Williams P."/>
            <person name="Greenwood S.J."/>
            <person name="Moroz L.L."/>
            <person name="Walt D.R."/>
            <person name="Bodnar A.G."/>
        </authorList>
    </citation>
    <scope>NUCLEOTIDE SEQUENCE</scope>
    <source>
        <strain evidence="8">GMGI-L3</strain>
    </source>
</reference>
<accession>A0A8J5N9N0</accession>
<evidence type="ECO:0000256" key="4">
    <source>
        <dbReference type="ARBA" id="ARBA00022833"/>
    </source>
</evidence>
<keyword evidence="4" id="KW-0862">Zinc</keyword>
<dbReference type="GO" id="GO:0000981">
    <property type="term" value="F:DNA-binding transcription factor activity, RNA polymerase II-specific"/>
    <property type="evidence" value="ECO:0007669"/>
    <property type="project" value="TreeGrafter"/>
</dbReference>
<sequence length="857" mass="95020">MPSKSSFLSSSHESGGFHCEHALKLKSKTHISSKSFIASNPIPDLNVNKNNSVTQGTITKEVKAGFEKFASGVSQNQVLADAGTLQNLLINLPASRWSDKCQKSLYKWSKANQASSIEKDTYTCQFSNILLLTNFICEKSKQYKTFDEEKDALLIGGDLLISKTQGLSCESIDKTFNIGNESDGRSLTTSTTTDNGLTIKKIEYKCEVLQKHSKECGCRTPRLHVYLTKNHRCSDPCVINSFAINSFNGSSNTLAHSSTDCTVNIFSPTVMTGKSRAKNYARKSVSTRKISNKKVTQAGKPAGENNALQEKNSLKILNSMIDSCQDDEPESELLGDGECVSLPTIMSTLSGDVEYIVLDDNTLNLCANAEEVVSPDALKFKINNIYEDIDEKPAIHNTDGKIPNKKESRCRRLSDSSNQLMGTRGFSRVVDAEKTNDEQSAGNSNDTASSSLAGVCTNRYPSIKDIFGDVSIKEEPIEDIKHDMTVEDFSKEINKLSDVGFDLKSETEVKKKETEADEYDEGTHKGLFARLIKEEVTTGDEIDIDTHSSDDSLGPLQIDEDRFLPSLEDTNLPVIKEVAEFSMPSVNIISPFKIKILLGSPNRESFHIQTGQSQSGIPMTSDLLKKASKIKKNGTTTPRKYKRGPKKEVNKDPEIDMALAKLTATTTPHAIQSLTCIYCNTECPNGEALAKHFENHQKEGLIICYFCQKSFGDKTGMKRHMRTHTGTLKSHLKTFHSQGARRFPCNWCGRVFKRKVYVSTHVCAKNPIKSEAGEQDTDTLPPVNKHEEAFLDQNNSSDSEVSSIEVKSEPEDEQIEGVDEEDEDDDDNDDEEDEDEEFMEIVEEGLTNGRTDCQNPS</sequence>
<dbReference type="Pfam" id="PF13894">
    <property type="entry name" value="zf-C2H2_4"/>
    <property type="match status" value="1"/>
</dbReference>
<evidence type="ECO:0000256" key="3">
    <source>
        <dbReference type="ARBA" id="ARBA00022771"/>
    </source>
</evidence>
<dbReference type="InterPro" id="IPR013087">
    <property type="entry name" value="Znf_C2H2_type"/>
</dbReference>
<feature type="domain" description="C2H2-type" evidence="7">
    <location>
        <begin position="702"/>
        <end position="729"/>
    </location>
</feature>
<dbReference type="GO" id="GO:0005634">
    <property type="term" value="C:nucleus"/>
    <property type="evidence" value="ECO:0007669"/>
    <property type="project" value="TreeGrafter"/>
</dbReference>
<dbReference type="EMBL" id="JAHLQT010006108">
    <property type="protein sequence ID" value="KAG7175324.1"/>
    <property type="molecule type" value="Genomic_DNA"/>
</dbReference>
<dbReference type="PANTHER" id="PTHR24408:SF58">
    <property type="entry name" value="TRANSCRIPTION FACTOR (TFIIIA), PUTATIVE (AFU_ORTHOLOGUE AFUA_1G05150)-RELATED"/>
    <property type="match status" value="1"/>
</dbReference>
<protein>
    <submittedName>
        <fullName evidence="8">Transcription factor ovo-like protein 3-like 1</fullName>
    </submittedName>
</protein>